<name>A0A9N7RPT9_STRHE</name>
<dbReference type="Proteomes" id="UP001153555">
    <property type="component" value="Unassembled WGS sequence"/>
</dbReference>
<comment type="caution">
    <text evidence="2">The sequence shown here is derived from an EMBL/GenBank/DDBJ whole genome shotgun (WGS) entry which is preliminary data.</text>
</comment>
<dbReference type="EMBL" id="CACSLK010031421">
    <property type="protein sequence ID" value="CAA0839651.1"/>
    <property type="molecule type" value="Genomic_DNA"/>
</dbReference>
<proteinExistence type="predicted"/>
<feature type="compositionally biased region" description="Basic residues" evidence="1">
    <location>
        <begin position="297"/>
        <end position="321"/>
    </location>
</feature>
<feature type="compositionally biased region" description="Acidic residues" evidence="1">
    <location>
        <begin position="91"/>
        <end position="105"/>
    </location>
</feature>
<feature type="compositionally biased region" description="Basic and acidic residues" evidence="1">
    <location>
        <begin position="106"/>
        <end position="115"/>
    </location>
</feature>
<evidence type="ECO:0000256" key="1">
    <source>
        <dbReference type="SAM" id="MobiDB-lite"/>
    </source>
</evidence>
<sequence length="321" mass="37338">MARRLFSRLPSLCTVAKTQLQNHVVSPPTPTIYSSNLTCRYPRLLPRPNPIFQDARTYARGSRPPSYDLFGGKVPNPKEFREKWARQMEDEEDHLWTASEDDDEHDKDPNIQLKKDIKKAKQRARARSDPGVDADDSDELRSIWSSDSDGEKSLWTGDEGDDEADAPTDPIPNERSDEYIDRLFEFDEKPKHRTLAQAMRDEEEPEEMSPGKRARKLAVQNALRKLRKGPDGRYVNVWEVMSDLDVLIGAFENIVSGPEYEELRRGGPKKLNMEFFKDVQAKMRDPNYKFSPELKLRPKSKVVPRRKWEKAQSRRRKAQRR</sequence>
<feature type="region of interest" description="Disordered" evidence="1">
    <location>
        <begin position="288"/>
        <end position="321"/>
    </location>
</feature>
<feature type="region of interest" description="Disordered" evidence="1">
    <location>
        <begin position="91"/>
        <end position="176"/>
    </location>
</feature>
<evidence type="ECO:0000313" key="2">
    <source>
        <dbReference type="EMBL" id="CAA0839651.1"/>
    </source>
</evidence>
<dbReference type="AlphaFoldDB" id="A0A9N7RPT9"/>
<gene>
    <name evidence="2" type="ORF">SHERM_06213</name>
</gene>
<evidence type="ECO:0000313" key="3">
    <source>
        <dbReference type="Proteomes" id="UP001153555"/>
    </source>
</evidence>
<accession>A0A9N7RPT9</accession>
<keyword evidence="3" id="KW-1185">Reference proteome</keyword>
<reference evidence="2" key="1">
    <citation type="submission" date="2019-12" db="EMBL/GenBank/DDBJ databases">
        <authorList>
            <person name="Scholes J."/>
        </authorList>
    </citation>
    <scope>NUCLEOTIDE SEQUENCE</scope>
</reference>
<dbReference type="OrthoDB" id="768518at2759"/>
<feature type="compositionally biased region" description="Basic residues" evidence="1">
    <location>
        <begin position="116"/>
        <end position="125"/>
    </location>
</feature>
<dbReference type="PANTHER" id="PTHR38393">
    <property type="entry name" value="GLUTAMYL-TRNA (GLN) AMIDOTRANSFERASE SUBUNIT C"/>
    <property type="match status" value="1"/>
</dbReference>
<feature type="region of interest" description="Disordered" evidence="1">
    <location>
        <begin position="191"/>
        <end position="215"/>
    </location>
</feature>
<organism evidence="2 3">
    <name type="scientific">Striga hermonthica</name>
    <name type="common">Purple witchweed</name>
    <name type="synonym">Buchnera hermonthica</name>
    <dbReference type="NCBI Taxonomy" id="68872"/>
    <lineage>
        <taxon>Eukaryota</taxon>
        <taxon>Viridiplantae</taxon>
        <taxon>Streptophyta</taxon>
        <taxon>Embryophyta</taxon>
        <taxon>Tracheophyta</taxon>
        <taxon>Spermatophyta</taxon>
        <taxon>Magnoliopsida</taxon>
        <taxon>eudicotyledons</taxon>
        <taxon>Gunneridae</taxon>
        <taxon>Pentapetalae</taxon>
        <taxon>asterids</taxon>
        <taxon>lamiids</taxon>
        <taxon>Lamiales</taxon>
        <taxon>Orobanchaceae</taxon>
        <taxon>Buchnereae</taxon>
        <taxon>Striga</taxon>
    </lineage>
</organism>
<dbReference type="PANTHER" id="PTHR38393:SF1">
    <property type="entry name" value="GLUTAMYL-TRNA (GLN) AMIDOTRANSFERASE SUBUNIT C"/>
    <property type="match status" value="1"/>
</dbReference>
<protein>
    <submittedName>
        <fullName evidence="2">Uncharacterized protein</fullName>
    </submittedName>
</protein>